<proteinExistence type="predicted"/>
<dbReference type="AlphaFoldDB" id="A0A9Q0S385"/>
<dbReference type="Proteomes" id="UP001151699">
    <property type="component" value="Chromosome B"/>
</dbReference>
<protein>
    <submittedName>
        <fullName evidence="2">Uncharacterized protein</fullName>
    </submittedName>
</protein>
<feature type="region of interest" description="Disordered" evidence="1">
    <location>
        <begin position="165"/>
        <end position="215"/>
    </location>
</feature>
<dbReference type="EMBL" id="WJQU01000002">
    <property type="protein sequence ID" value="KAJ6643049.1"/>
    <property type="molecule type" value="Genomic_DNA"/>
</dbReference>
<comment type="caution">
    <text evidence="2">The sequence shown here is derived from an EMBL/GenBank/DDBJ whole genome shotgun (WGS) entry which is preliminary data.</text>
</comment>
<evidence type="ECO:0000313" key="2">
    <source>
        <dbReference type="EMBL" id="KAJ6643049.1"/>
    </source>
</evidence>
<gene>
    <name evidence="2" type="ORF">Bhyg_08005</name>
</gene>
<evidence type="ECO:0000313" key="3">
    <source>
        <dbReference type="Proteomes" id="UP001151699"/>
    </source>
</evidence>
<accession>A0A9Q0S385</accession>
<name>A0A9Q0S385_9DIPT</name>
<sequence>MSASIACQSARVRKTRSQKTIETKVSSGAFSAFRLHKTGQRQRVQQDGASGNNQRERIAFAVHPIILVKFVSPTDKVNFISKYLAHKCLCLKDVGFQSEQRIFIKENLTPHNYKIFRLCATAKRNDQLSKFHTRDGICYVALPSNDKMVAIHSIRQLNEVIGSGEIQQSSQSSNNRIKKRKHDNGNNIQEPADAAVSKKRRQQRNTQGQPPYRRP</sequence>
<evidence type="ECO:0000256" key="1">
    <source>
        <dbReference type="SAM" id="MobiDB-lite"/>
    </source>
</evidence>
<dbReference type="OrthoDB" id="7734146at2759"/>
<reference evidence="2" key="1">
    <citation type="submission" date="2022-07" db="EMBL/GenBank/DDBJ databases">
        <authorList>
            <person name="Trinca V."/>
            <person name="Uliana J.V.C."/>
            <person name="Torres T.T."/>
            <person name="Ward R.J."/>
            <person name="Monesi N."/>
        </authorList>
    </citation>
    <scope>NUCLEOTIDE SEQUENCE</scope>
    <source>
        <strain evidence="2">HSMRA1968</strain>
        <tissue evidence="2">Whole embryos</tissue>
    </source>
</reference>
<organism evidence="2 3">
    <name type="scientific">Pseudolycoriella hygida</name>
    <dbReference type="NCBI Taxonomy" id="35572"/>
    <lineage>
        <taxon>Eukaryota</taxon>
        <taxon>Metazoa</taxon>
        <taxon>Ecdysozoa</taxon>
        <taxon>Arthropoda</taxon>
        <taxon>Hexapoda</taxon>
        <taxon>Insecta</taxon>
        <taxon>Pterygota</taxon>
        <taxon>Neoptera</taxon>
        <taxon>Endopterygota</taxon>
        <taxon>Diptera</taxon>
        <taxon>Nematocera</taxon>
        <taxon>Sciaroidea</taxon>
        <taxon>Sciaridae</taxon>
        <taxon>Pseudolycoriella</taxon>
    </lineage>
</organism>
<keyword evidence="3" id="KW-1185">Reference proteome</keyword>